<dbReference type="STRING" id="436010.A0A166ST14"/>
<dbReference type="InterPro" id="IPR036514">
    <property type="entry name" value="SGNH_hydro_sf"/>
</dbReference>
<protein>
    <submittedName>
        <fullName evidence="3">Carbohydrate esterase family 12 protein</fullName>
    </submittedName>
</protein>
<gene>
    <name evidence="3" type="ORF">FIBSPDRAFT_908294</name>
</gene>
<evidence type="ECO:0000256" key="2">
    <source>
        <dbReference type="ARBA" id="ARBA00022801"/>
    </source>
</evidence>
<dbReference type="SUPFAM" id="SSF52266">
    <property type="entry name" value="SGNH hydrolase"/>
    <property type="match status" value="1"/>
</dbReference>
<dbReference type="InterPro" id="IPR001087">
    <property type="entry name" value="GDSL"/>
</dbReference>
<comment type="similarity">
    <text evidence="1">Belongs to the 'GDSL' lipolytic enzyme family.</text>
</comment>
<keyword evidence="2" id="KW-0378">Hydrolase</keyword>
<dbReference type="EMBL" id="KV417497">
    <property type="protein sequence ID" value="KZP29794.1"/>
    <property type="molecule type" value="Genomic_DNA"/>
</dbReference>
<dbReference type="Gene3D" id="3.40.50.1110">
    <property type="entry name" value="SGNH hydrolase"/>
    <property type="match status" value="1"/>
</dbReference>
<evidence type="ECO:0000313" key="3">
    <source>
        <dbReference type="EMBL" id="KZP29794.1"/>
    </source>
</evidence>
<dbReference type="PANTHER" id="PTHR43695">
    <property type="entry name" value="PUTATIVE (AFU_ORTHOLOGUE AFUA_2G17250)-RELATED"/>
    <property type="match status" value="1"/>
</dbReference>
<accession>A0A166ST14</accession>
<dbReference type="InterPro" id="IPR037459">
    <property type="entry name" value="RhgT-like"/>
</dbReference>
<name>A0A166ST14_9AGAM</name>
<keyword evidence="4" id="KW-1185">Reference proteome</keyword>
<evidence type="ECO:0000256" key="1">
    <source>
        <dbReference type="ARBA" id="ARBA00008668"/>
    </source>
</evidence>
<sequence>MALHAASEGIQGWGVEIVQYLQDITVVNSAVSGTSARSYARDGWFYNVIHQVKAGDYVIIEFGHNDGGGNVATSSTADLVGESLTDTQTVTLTNGTAEVGMIDQIVAKGATPIISSQTPDDPYEGSTTIIYEPSRFVGYALDAAAAKGVAYVDHFTAAVSLFSKYSAATVDAYYPLDQYLHTNTVGATQMAWAFLSGLKCSSAQGALASYVNSVGEGAGARCSYP</sequence>
<dbReference type="Pfam" id="PF00657">
    <property type="entry name" value="Lipase_GDSL"/>
    <property type="match status" value="1"/>
</dbReference>
<dbReference type="AlphaFoldDB" id="A0A166ST14"/>
<organism evidence="3 4">
    <name type="scientific">Athelia psychrophila</name>
    <dbReference type="NCBI Taxonomy" id="1759441"/>
    <lineage>
        <taxon>Eukaryota</taxon>
        <taxon>Fungi</taxon>
        <taxon>Dikarya</taxon>
        <taxon>Basidiomycota</taxon>
        <taxon>Agaricomycotina</taxon>
        <taxon>Agaricomycetes</taxon>
        <taxon>Agaricomycetidae</taxon>
        <taxon>Atheliales</taxon>
        <taxon>Atheliaceae</taxon>
        <taxon>Athelia</taxon>
    </lineage>
</organism>
<reference evidence="3 4" key="1">
    <citation type="journal article" date="2016" name="Mol. Biol. Evol.">
        <title>Comparative Genomics of Early-Diverging Mushroom-Forming Fungi Provides Insights into the Origins of Lignocellulose Decay Capabilities.</title>
        <authorList>
            <person name="Nagy L.G."/>
            <person name="Riley R."/>
            <person name="Tritt A."/>
            <person name="Adam C."/>
            <person name="Daum C."/>
            <person name="Floudas D."/>
            <person name="Sun H."/>
            <person name="Yadav J.S."/>
            <person name="Pangilinan J."/>
            <person name="Larsson K.H."/>
            <person name="Matsuura K."/>
            <person name="Barry K."/>
            <person name="Labutti K."/>
            <person name="Kuo R."/>
            <person name="Ohm R.A."/>
            <person name="Bhattacharya S.S."/>
            <person name="Shirouzu T."/>
            <person name="Yoshinaga Y."/>
            <person name="Martin F.M."/>
            <person name="Grigoriev I.V."/>
            <person name="Hibbett D.S."/>
        </authorList>
    </citation>
    <scope>NUCLEOTIDE SEQUENCE [LARGE SCALE GENOMIC DNA]</scope>
    <source>
        <strain evidence="3 4">CBS 109695</strain>
    </source>
</reference>
<dbReference type="Proteomes" id="UP000076532">
    <property type="component" value="Unassembled WGS sequence"/>
</dbReference>
<dbReference type="OrthoDB" id="2141316at2759"/>
<evidence type="ECO:0000313" key="4">
    <source>
        <dbReference type="Proteomes" id="UP000076532"/>
    </source>
</evidence>
<dbReference type="PANTHER" id="PTHR43695:SF1">
    <property type="entry name" value="RHAMNOGALACTURONAN ACETYLESTERASE"/>
    <property type="match status" value="1"/>
</dbReference>
<proteinExistence type="inferred from homology"/>
<dbReference type="GO" id="GO:0016788">
    <property type="term" value="F:hydrolase activity, acting on ester bonds"/>
    <property type="evidence" value="ECO:0007669"/>
    <property type="project" value="InterPro"/>
</dbReference>